<gene>
    <name evidence="2" type="ORF">SAMN04488058_10971</name>
</gene>
<evidence type="ECO:0000313" key="2">
    <source>
        <dbReference type="EMBL" id="SEJ49830.1"/>
    </source>
</evidence>
<evidence type="ECO:0000256" key="1">
    <source>
        <dbReference type="SAM" id="SignalP"/>
    </source>
</evidence>
<evidence type="ECO:0000313" key="3">
    <source>
        <dbReference type="Proteomes" id="UP000199223"/>
    </source>
</evidence>
<name>A0A1H6ZJT6_9DEIO</name>
<dbReference type="RefSeq" id="WP_092264652.1">
    <property type="nucleotide sequence ID" value="NZ_FNZA01000009.1"/>
</dbReference>
<reference evidence="3" key="1">
    <citation type="submission" date="2016-10" db="EMBL/GenBank/DDBJ databases">
        <authorList>
            <person name="Varghese N."/>
            <person name="Submissions S."/>
        </authorList>
    </citation>
    <scope>NUCLEOTIDE SEQUENCE [LARGE SCALE GENOMIC DNA]</scope>
    <source>
        <strain evidence="3">CGMCC 1.10218</strain>
    </source>
</reference>
<keyword evidence="1" id="KW-0732">Signal</keyword>
<keyword evidence="3" id="KW-1185">Reference proteome</keyword>
<dbReference type="PROSITE" id="PS51257">
    <property type="entry name" value="PROKAR_LIPOPROTEIN"/>
    <property type="match status" value="1"/>
</dbReference>
<dbReference type="AlphaFoldDB" id="A0A1H6ZJT6"/>
<sequence>MNRLPRAAPLLLVAGLSACAPATQPANLPDPATYRPAPGETRLIEGLGEVGLWMLTKELKNATWLGEPYQGRVLREPINIILIDPVAGNAAQAAERMERAMNQAGHGPKNMHSDGYYGYLGGQIARQYPKGKGEAFSDGPWYASNNHGRMFGPFQTARGWVFTGAFSREDFRLLPRPGHPYNSFEVGREDLATQLNARTVFKRAGYLDLGSKIDTASETTADHDGRAALLIAAP</sequence>
<protein>
    <recommendedName>
        <fullName evidence="4">DUF4136 domain-containing protein</fullName>
    </recommendedName>
</protein>
<dbReference type="EMBL" id="FNZA01000009">
    <property type="protein sequence ID" value="SEJ49830.1"/>
    <property type="molecule type" value="Genomic_DNA"/>
</dbReference>
<proteinExistence type="predicted"/>
<organism evidence="2 3">
    <name type="scientific">Deinococcus reticulitermitis</name>
    <dbReference type="NCBI Taxonomy" id="856736"/>
    <lineage>
        <taxon>Bacteria</taxon>
        <taxon>Thermotogati</taxon>
        <taxon>Deinococcota</taxon>
        <taxon>Deinococci</taxon>
        <taxon>Deinococcales</taxon>
        <taxon>Deinococcaceae</taxon>
        <taxon>Deinococcus</taxon>
    </lineage>
</organism>
<dbReference type="OrthoDB" id="8017431at2"/>
<dbReference type="Proteomes" id="UP000199223">
    <property type="component" value="Unassembled WGS sequence"/>
</dbReference>
<dbReference type="STRING" id="856736.SAMN04488058_10971"/>
<feature type="signal peptide" evidence="1">
    <location>
        <begin position="1"/>
        <end position="22"/>
    </location>
</feature>
<evidence type="ECO:0008006" key="4">
    <source>
        <dbReference type="Google" id="ProtNLM"/>
    </source>
</evidence>
<accession>A0A1H6ZJT6</accession>
<feature type="chain" id="PRO_5011783113" description="DUF4136 domain-containing protein" evidence="1">
    <location>
        <begin position="23"/>
        <end position="234"/>
    </location>
</feature>